<accession>A0A388TDM2</accession>
<keyword evidence="3" id="KW-1185">Reference proteome</keyword>
<dbReference type="Pfam" id="PF01966">
    <property type="entry name" value="HD"/>
    <property type="match status" value="1"/>
</dbReference>
<reference evidence="2 3" key="1">
    <citation type="journal article" date="2019" name="ISME J.">
        <title>Genome analyses of uncultured TG2/ZB3 bacteria in 'Margulisbacteria' specifically attached to ectosymbiotic spirochetes of protists in the termite gut.</title>
        <authorList>
            <person name="Utami Y.D."/>
            <person name="Kuwahara H."/>
            <person name="Igai K."/>
            <person name="Murakami T."/>
            <person name="Sugaya K."/>
            <person name="Morikawa T."/>
            <person name="Nagura Y."/>
            <person name="Yuki M."/>
            <person name="Deevong P."/>
            <person name="Inoue T."/>
            <person name="Kihara K."/>
            <person name="Lo N."/>
            <person name="Yamada A."/>
            <person name="Ohkuma M."/>
            <person name="Hongoh Y."/>
        </authorList>
    </citation>
    <scope>NUCLEOTIDE SEQUENCE [LARGE SCALE GENOMIC DNA]</scope>
    <source>
        <strain evidence="2">NkOx7-01</strain>
    </source>
</reference>
<organism evidence="2 3">
    <name type="scientific">Termititenax aidoneus</name>
    <dbReference type="NCBI Taxonomy" id="2218524"/>
    <lineage>
        <taxon>Bacteria</taxon>
        <taxon>Bacillati</taxon>
        <taxon>Candidatus Margulisiibacteriota</taxon>
        <taxon>Candidatus Termititenacia</taxon>
        <taxon>Candidatus Termititenacales</taxon>
        <taxon>Candidatus Termititenacaceae</taxon>
        <taxon>Candidatus Termititenax</taxon>
    </lineage>
</organism>
<dbReference type="InterPro" id="IPR006675">
    <property type="entry name" value="HDIG_dom"/>
</dbReference>
<proteinExistence type="predicted"/>
<dbReference type="CDD" id="cd00077">
    <property type="entry name" value="HDc"/>
    <property type="match status" value="1"/>
</dbReference>
<feature type="domain" description="HD/PDEase" evidence="1">
    <location>
        <begin position="15"/>
        <end position="128"/>
    </location>
</feature>
<dbReference type="Gene3D" id="1.10.3210.10">
    <property type="entry name" value="Hypothetical protein af1432"/>
    <property type="match status" value="1"/>
</dbReference>
<dbReference type="AlphaFoldDB" id="A0A388TDM2"/>
<dbReference type="InterPro" id="IPR003607">
    <property type="entry name" value="HD/PDEase_dom"/>
</dbReference>
<evidence type="ECO:0000313" key="2">
    <source>
        <dbReference type="EMBL" id="GBR74804.1"/>
    </source>
</evidence>
<dbReference type="Proteomes" id="UP000269352">
    <property type="component" value="Unassembled WGS sequence"/>
</dbReference>
<comment type="caution">
    <text evidence="2">The sequence shown here is derived from an EMBL/GenBank/DDBJ whole genome shotgun (WGS) entry which is preliminary data.</text>
</comment>
<dbReference type="NCBIfam" id="TIGR00277">
    <property type="entry name" value="HDIG"/>
    <property type="match status" value="1"/>
</dbReference>
<evidence type="ECO:0000313" key="3">
    <source>
        <dbReference type="Proteomes" id="UP000269352"/>
    </source>
</evidence>
<dbReference type="SUPFAM" id="SSF109604">
    <property type="entry name" value="HD-domain/PDEase-like"/>
    <property type="match status" value="1"/>
</dbReference>
<dbReference type="SMART" id="SM00471">
    <property type="entry name" value="HDc"/>
    <property type="match status" value="1"/>
</dbReference>
<protein>
    <submittedName>
        <fullName evidence="2">Metal dependent phosphohydrolase HDc superfamily</fullName>
    </submittedName>
</protein>
<dbReference type="PANTHER" id="PTHR38659">
    <property type="entry name" value="METAL-DEPENDENT PHOSPHOHYDROLASE"/>
    <property type="match status" value="1"/>
</dbReference>
<gene>
    <name evidence="2" type="ORF">NO1_1916</name>
</gene>
<sequence length="189" mass="21165">MLFSDAQKLLDKYIKGETLRRHCLTVAAALEYWARALGEPDPEFWKCAGLLHDIDFELYPDAHCQKTREILEAEKANFPGITEELIRAAISHGWNIVNDVRPETRLEKILYTVDELTGLIFACAMVRPSKSVKDLEVKSVLKKFKNPAFAANCSRKVITDGAELLGMELSGVIEKTILAMRSSAELLGV</sequence>
<dbReference type="InterPro" id="IPR006674">
    <property type="entry name" value="HD_domain"/>
</dbReference>
<dbReference type="EMBL" id="BGZN01000088">
    <property type="protein sequence ID" value="GBR74804.1"/>
    <property type="molecule type" value="Genomic_DNA"/>
</dbReference>
<name>A0A388TDM2_TERA1</name>
<dbReference type="GO" id="GO:0016787">
    <property type="term" value="F:hydrolase activity"/>
    <property type="evidence" value="ECO:0007669"/>
    <property type="project" value="UniProtKB-KW"/>
</dbReference>
<dbReference type="PANTHER" id="PTHR38659:SF2">
    <property type="entry name" value="HDIG DOMAIN PROTEIN"/>
    <property type="match status" value="1"/>
</dbReference>
<evidence type="ECO:0000259" key="1">
    <source>
        <dbReference type="SMART" id="SM00471"/>
    </source>
</evidence>